<accession>A0A1F4U7Z0</accession>
<sequence length="206" mass="22561">MTRLKKLLSEKPMTLIVQLWETNPQLAEIAEQNGADAILVNGLEGADEILGRVSIPVGVNLNPDEKLNKKTVAALSDFDFVNFGLKQVENFKDIKITRLAALGGEFSFDSLMGLDDKVEAIDAAIVPVTDRLKNLEIGDLQNYISVIISSSLPVLIPTDRMIKPSEVSIVWDAGAKGLILTSRVLGETTKSLERNLKEYRIAADDL</sequence>
<organism evidence="1 2">
    <name type="scientific">candidate division WOR-1 bacterium RIFOXYC2_FULL_46_14</name>
    <dbReference type="NCBI Taxonomy" id="1802587"/>
    <lineage>
        <taxon>Bacteria</taxon>
        <taxon>Bacillati</taxon>
        <taxon>Saganbacteria</taxon>
    </lineage>
</organism>
<dbReference type="SUPFAM" id="SSF51366">
    <property type="entry name" value="Ribulose-phoshate binding barrel"/>
    <property type="match status" value="1"/>
</dbReference>
<reference evidence="1 2" key="1">
    <citation type="journal article" date="2016" name="Nat. Commun.">
        <title>Thousands of microbial genomes shed light on interconnected biogeochemical processes in an aquifer system.</title>
        <authorList>
            <person name="Anantharaman K."/>
            <person name="Brown C.T."/>
            <person name="Hug L.A."/>
            <person name="Sharon I."/>
            <person name="Castelle C.J."/>
            <person name="Probst A.J."/>
            <person name="Thomas B.C."/>
            <person name="Singh A."/>
            <person name="Wilkins M.J."/>
            <person name="Karaoz U."/>
            <person name="Brodie E.L."/>
            <person name="Williams K.H."/>
            <person name="Hubbard S.S."/>
            <person name="Banfield J.F."/>
        </authorList>
    </citation>
    <scope>NUCLEOTIDE SEQUENCE [LARGE SCALE GENOMIC DNA]</scope>
</reference>
<comment type="caution">
    <text evidence="1">The sequence shown here is derived from an EMBL/GenBank/DDBJ whole genome shotgun (WGS) entry which is preliminary data.</text>
</comment>
<proteinExistence type="predicted"/>
<gene>
    <name evidence="1" type="ORF">A2438_01830</name>
</gene>
<dbReference type="EMBL" id="MEUJ01000002">
    <property type="protein sequence ID" value="OGC41007.1"/>
    <property type="molecule type" value="Genomic_DNA"/>
</dbReference>
<evidence type="ECO:0000313" key="1">
    <source>
        <dbReference type="EMBL" id="OGC41007.1"/>
    </source>
</evidence>
<dbReference type="AlphaFoldDB" id="A0A1F4U7Z0"/>
<dbReference type="InterPro" id="IPR011060">
    <property type="entry name" value="RibuloseP-bd_barrel"/>
</dbReference>
<evidence type="ECO:0000313" key="2">
    <source>
        <dbReference type="Proteomes" id="UP000179242"/>
    </source>
</evidence>
<protein>
    <submittedName>
        <fullName evidence="1">Uncharacterized protein</fullName>
    </submittedName>
</protein>
<dbReference type="Proteomes" id="UP000179242">
    <property type="component" value="Unassembled WGS sequence"/>
</dbReference>
<name>A0A1F4U7Z0_UNCSA</name>